<dbReference type="AlphaFoldDB" id="A0ABD0UK80"/>
<dbReference type="GO" id="GO:0005634">
    <property type="term" value="C:nucleus"/>
    <property type="evidence" value="ECO:0007669"/>
    <property type="project" value="UniProtKB-SubCell"/>
</dbReference>
<feature type="compositionally biased region" description="Basic and acidic residues" evidence="7">
    <location>
        <begin position="19"/>
        <end position="31"/>
    </location>
</feature>
<feature type="region of interest" description="Disordered" evidence="7">
    <location>
        <begin position="105"/>
        <end position="142"/>
    </location>
</feature>
<organism evidence="9 10">
    <name type="scientific">Dendrobium thyrsiflorum</name>
    <name type="common">Pinecone-like raceme dendrobium</name>
    <name type="synonym">Orchid</name>
    <dbReference type="NCBI Taxonomy" id="117978"/>
    <lineage>
        <taxon>Eukaryota</taxon>
        <taxon>Viridiplantae</taxon>
        <taxon>Streptophyta</taxon>
        <taxon>Embryophyta</taxon>
        <taxon>Tracheophyta</taxon>
        <taxon>Spermatophyta</taxon>
        <taxon>Magnoliopsida</taxon>
        <taxon>Liliopsida</taxon>
        <taxon>Asparagales</taxon>
        <taxon>Orchidaceae</taxon>
        <taxon>Epidendroideae</taxon>
        <taxon>Malaxideae</taxon>
        <taxon>Dendrobiinae</taxon>
        <taxon>Dendrobium</taxon>
    </lineage>
</organism>
<dbReference type="InterPro" id="IPR045314">
    <property type="entry name" value="bZIP_plant_GBF1"/>
</dbReference>
<dbReference type="PANTHER" id="PTHR47693:SF1">
    <property type="entry name" value="BZIP TRANSCRIPTION FACTOR RISBZ3"/>
    <property type="match status" value="1"/>
</dbReference>
<evidence type="ECO:0000256" key="4">
    <source>
        <dbReference type="ARBA" id="ARBA00023163"/>
    </source>
</evidence>
<dbReference type="Gene3D" id="1.20.5.170">
    <property type="match status" value="1"/>
</dbReference>
<evidence type="ECO:0000256" key="6">
    <source>
        <dbReference type="SAM" id="Coils"/>
    </source>
</evidence>
<dbReference type="InterPro" id="IPR004827">
    <property type="entry name" value="bZIP"/>
</dbReference>
<name>A0ABD0UK80_DENTH</name>
<dbReference type="CDD" id="cd14702">
    <property type="entry name" value="bZIP_plant_GBF1"/>
    <property type="match status" value="1"/>
</dbReference>
<comment type="caution">
    <text evidence="9">The sequence shown here is derived from an EMBL/GenBank/DDBJ whole genome shotgun (WGS) entry which is preliminary data.</text>
</comment>
<sequence>MPLSLFALPFPRHKKRVKKGDDGEEKSSKCEEESETISLEVGRSMKKSASDWDLEEILPELLRPVELLPLHGAAESGGSRRSPSVSSEGLLTRWMMSKIMDGVGDSGGDDGNITDIFGFSDRDAPTSHSPGGPLTGSQIWSQNPTTLHSSITTTIESQSSICAGSPTSSLMLKSTENQAPGGTSGSEQSDDESLETEAGAYEHGTNTTDLKRMRRMVSNRESARRSRKRKQAHLADLELQVDQLRGENATLYKQLTESNQQFTESVTDNRILKSGVEALRVKVKMAEDLISRGSLTCSLDHLLQTTINSSHLLNARQFPPAIELQENDGFFMGSSLASQVQNIEVQEAGTRNGTLRSQSPPLPSLTSINNLQSRINGDISSCGTDIWPWESHANVISKHV</sequence>
<keyword evidence="6" id="KW-0175">Coiled coil</keyword>
<reference evidence="9 10" key="1">
    <citation type="journal article" date="2024" name="Plant Biotechnol. J.">
        <title>Dendrobium thyrsiflorum genome and its molecular insights into genes involved in important horticultural traits.</title>
        <authorList>
            <person name="Chen B."/>
            <person name="Wang J.Y."/>
            <person name="Zheng P.J."/>
            <person name="Li K.L."/>
            <person name="Liang Y.M."/>
            <person name="Chen X.F."/>
            <person name="Zhang C."/>
            <person name="Zhao X."/>
            <person name="He X."/>
            <person name="Zhang G.Q."/>
            <person name="Liu Z.J."/>
            <person name="Xu Q."/>
        </authorList>
    </citation>
    <scope>NUCLEOTIDE SEQUENCE [LARGE SCALE GENOMIC DNA]</scope>
    <source>
        <strain evidence="9">GZMU011</strain>
    </source>
</reference>
<dbReference type="Pfam" id="PF00170">
    <property type="entry name" value="bZIP_1"/>
    <property type="match status" value="1"/>
</dbReference>
<feature type="coiled-coil region" evidence="6">
    <location>
        <begin position="220"/>
        <end position="261"/>
    </location>
</feature>
<protein>
    <recommendedName>
        <fullName evidence="8">BZIP domain-containing protein</fullName>
    </recommendedName>
</protein>
<evidence type="ECO:0000256" key="5">
    <source>
        <dbReference type="ARBA" id="ARBA00023242"/>
    </source>
</evidence>
<evidence type="ECO:0000256" key="2">
    <source>
        <dbReference type="ARBA" id="ARBA00023015"/>
    </source>
</evidence>
<feature type="region of interest" description="Disordered" evidence="7">
    <location>
        <begin position="157"/>
        <end position="209"/>
    </location>
</feature>
<dbReference type="EMBL" id="JANQDX010000016">
    <property type="protein sequence ID" value="KAL0910633.1"/>
    <property type="molecule type" value="Genomic_DNA"/>
</dbReference>
<proteinExistence type="predicted"/>
<evidence type="ECO:0000259" key="8">
    <source>
        <dbReference type="PROSITE" id="PS50217"/>
    </source>
</evidence>
<keyword evidence="10" id="KW-1185">Reference proteome</keyword>
<comment type="subcellular location">
    <subcellularLocation>
        <location evidence="1">Nucleus</location>
    </subcellularLocation>
</comment>
<keyword evidence="5" id="KW-0539">Nucleus</keyword>
<dbReference type="FunFam" id="1.20.5.170:FF:000020">
    <property type="entry name" value="BZIP transcription factor"/>
    <property type="match status" value="1"/>
</dbReference>
<evidence type="ECO:0000313" key="9">
    <source>
        <dbReference type="EMBL" id="KAL0910633.1"/>
    </source>
</evidence>
<feature type="region of interest" description="Disordered" evidence="7">
    <location>
        <begin position="14"/>
        <end position="39"/>
    </location>
</feature>
<evidence type="ECO:0000256" key="7">
    <source>
        <dbReference type="SAM" id="MobiDB-lite"/>
    </source>
</evidence>
<feature type="domain" description="BZIP" evidence="8">
    <location>
        <begin position="209"/>
        <end position="261"/>
    </location>
</feature>
<dbReference type="PANTHER" id="PTHR47693">
    <property type="entry name" value="BZIP TRANSCRIPTION FACTOR RISBZ3-RELATED"/>
    <property type="match status" value="1"/>
</dbReference>
<keyword evidence="2" id="KW-0805">Transcription regulation</keyword>
<dbReference type="GO" id="GO:0003677">
    <property type="term" value="F:DNA binding"/>
    <property type="evidence" value="ECO:0007669"/>
    <property type="project" value="UniProtKB-KW"/>
</dbReference>
<dbReference type="SUPFAM" id="SSF57959">
    <property type="entry name" value="Leucine zipper domain"/>
    <property type="match status" value="1"/>
</dbReference>
<evidence type="ECO:0000313" key="10">
    <source>
        <dbReference type="Proteomes" id="UP001552299"/>
    </source>
</evidence>
<dbReference type="InterPro" id="IPR046347">
    <property type="entry name" value="bZIP_sf"/>
</dbReference>
<dbReference type="Proteomes" id="UP001552299">
    <property type="component" value="Unassembled WGS sequence"/>
</dbReference>
<gene>
    <name evidence="9" type="ORF">M5K25_021635</name>
</gene>
<accession>A0ABD0UK80</accession>
<dbReference type="SMART" id="SM00338">
    <property type="entry name" value="BRLZ"/>
    <property type="match status" value="1"/>
</dbReference>
<feature type="compositionally biased region" description="Polar residues" evidence="7">
    <location>
        <begin position="165"/>
        <end position="187"/>
    </location>
</feature>
<keyword evidence="4" id="KW-0804">Transcription</keyword>
<keyword evidence="3" id="KW-0238">DNA-binding</keyword>
<evidence type="ECO:0000256" key="1">
    <source>
        <dbReference type="ARBA" id="ARBA00004123"/>
    </source>
</evidence>
<dbReference type="InterPro" id="IPR044168">
    <property type="entry name" value="RISBZ3/4/5"/>
</dbReference>
<evidence type="ECO:0000256" key="3">
    <source>
        <dbReference type="ARBA" id="ARBA00023125"/>
    </source>
</evidence>
<dbReference type="PROSITE" id="PS00036">
    <property type="entry name" value="BZIP_BASIC"/>
    <property type="match status" value="1"/>
</dbReference>
<dbReference type="PROSITE" id="PS50217">
    <property type="entry name" value="BZIP"/>
    <property type="match status" value="1"/>
</dbReference>